<evidence type="ECO:0008006" key="4">
    <source>
        <dbReference type="Google" id="ProtNLM"/>
    </source>
</evidence>
<name>A0ABV5TC72_9ACTN</name>
<reference evidence="2 3" key="1">
    <citation type="submission" date="2024-09" db="EMBL/GenBank/DDBJ databases">
        <authorList>
            <person name="Sun Q."/>
            <person name="Mori K."/>
        </authorList>
    </citation>
    <scope>NUCLEOTIDE SEQUENCE [LARGE SCALE GENOMIC DNA]</scope>
    <source>
        <strain evidence="2 3">JCM 3028</strain>
    </source>
</reference>
<protein>
    <recommendedName>
        <fullName evidence="4">Major facilitator superfamily (MFS) profile domain-containing protein</fullName>
    </recommendedName>
</protein>
<feature type="transmembrane region" description="Helical" evidence="1">
    <location>
        <begin position="9"/>
        <end position="27"/>
    </location>
</feature>
<proteinExistence type="predicted"/>
<evidence type="ECO:0000256" key="1">
    <source>
        <dbReference type="SAM" id="Phobius"/>
    </source>
</evidence>
<dbReference type="EMBL" id="JBHMBS010000006">
    <property type="protein sequence ID" value="MFB9676685.1"/>
    <property type="molecule type" value="Genomic_DNA"/>
</dbReference>
<accession>A0ABV5TC72</accession>
<keyword evidence="1" id="KW-0812">Transmembrane</keyword>
<dbReference type="RefSeq" id="WP_386156889.1">
    <property type="nucleotide sequence ID" value="NZ_JBHMBS010000006.1"/>
</dbReference>
<gene>
    <name evidence="2" type="ORF">ACFFRH_14440</name>
</gene>
<keyword evidence="3" id="KW-1185">Reference proteome</keyword>
<keyword evidence="1" id="KW-0472">Membrane</keyword>
<dbReference type="Proteomes" id="UP001589610">
    <property type="component" value="Unassembled WGS sequence"/>
</dbReference>
<sequence>MRAGYSEALAMLGYVLGMVVTPVLVEWARESGREPLAEVLLVCSLTFAIALLFGVVRLLVRGLRWGGRRFTPRRRTVAPERPSESPGHGP</sequence>
<organism evidence="2 3">
    <name type="scientific">Streptosporangium vulgare</name>
    <dbReference type="NCBI Taxonomy" id="46190"/>
    <lineage>
        <taxon>Bacteria</taxon>
        <taxon>Bacillati</taxon>
        <taxon>Actinomycetota</taxon>
        <taxon>Actinomycetes</taxon>
        <taxon>Streptosporangiales</taxon>
        <taxon>Streptosporangiaceae</taxon>
        <taxon>Streptosporangium</taxon>
    </lineage>
</organism>
<comment type="caution">
    <text evidence="2">The sequence shown here is derived from an EMBL/GenBank/DDBJ whole genome shotgun (WGS) entry which is preliminary data.</text>
</comment>
<evidence type="ECO:0000313" key="3">
    <source>
        <dbReference type="Proteomes" id="UP001589610"/>
    </source>
</evidence>
<feature type="transmembrane region" description="Helical" evidence="1">
    <location>
        <begin position="39"/>
        <end position="60"/>
    </location>
</feature>
<evidence type="ECO:0000313" key="2">
    <source>
        <dbReference type="EMBL" id="MFB9676685.1"/>
    </source>
</evidence>
<keyword evidence="1" id="KW-1133">Transmembrane helix</keyword>